<dbReference type="Gene3D" id="6.10.140.1350">
    <property type="match status" value="1"/>
</dbReference>
<keyword evidence="2" id="KW-0175">Coiled coil</keyword>
<gene>
    <name evidence="4" type="ORF">H4R20_004253</name>
</gene>
<feature type="compositionally biased region" description="Polar residues" evidence="3">
    <location>
        <begin position="21"/>
        <end position="35"/>
    </location>
</feature>
<reference evidence="4" key="1">
    <citation type="submission" date="2022-07" db="EMBL/GenBank/DDBJ databases">
        <title>Phylogenomic reconstructions and comparative analyses of Kickxellomycotina fungi.</title>
        <authorList>
            <person name="Reynolds N.K."/>
            <person name="Stajich J.E."/>
            <person name="Barry K."/>
            <person name="Grigoriev I.V."/>
            <person name="Crous P."/>
            <person name="Smith M.E."/>
        </authorList>
    </citation>
    <scope>NUCLEOTIDE SEQUENCE</scope>
    <source>
        <strain evidence="4">NRRL 1565</strain>
    </source>
</reference>
<dbReference type="Pfam" id="PF13634">
    <property type="entry name" value="Nucleoporin_FG"/>
    <property type="match status" value="1"/>
</dbReference>
<dbReference type="GO" id="GO:0017056">
    <property type="term" value="F:structural constituent of nuclear pore"/>
    <property type="evidence" value="ECO:0007669"/>
    <property type="project" value="TreeGrafter"/>
</dbReference>
<feature type="coiled-coil region" evidence="2">
    <location>
        <begin position="394"/>
        <end position="421"/>
    </location>
</feature>
<dbReference type="GO" id="GO:0000973">
    <property type="term" value="P:post-transcriptional tethering of RNA polymerase II gene DNA at nuclear periphery"/>
    <property type="evidence" value="ECO:0007669"/>
    <property type="project" value="TreeGrafter"/>
</dbReference>
<dbReference type="GO" id="GO:0034398">
    <property type="term" value="P:telomere tethering at nuclear periphery"/>
    <property type="evidence" value="ECO:0007669"/>
    <property type="project" value="TreeGrafter"/>
</dbReference>
<dbReference type="AlphaFoldDB" id="A0A9W8LQN7"/>
<comment type="caution">
    <text evidence="4">The sequence shown here is derived from an EMBL/GenBank/DDBJ whole genome shotgun (WGS) entry which is preliminary data.</text>
</comment>
<evidence type="ECO:0008006" key="6">
    <source>
        <dbReference type="Google" id="ProtNLM"/>
    </source>
</evidence>
<dbReference type="Proteomes" id="UP001140094">
    <property type="component" value="Unassembled WGS sequence"/>
</dbReference>
<dbReference type="GO" id="GO:0003723">
    <property type="term" value="F:RNA binding"/>
    <property type="evidence" value="ECO:0007669"/>
    <property type="project" value="TreeGrafter"/>
</dbReference>
<dbReference type="OrthoDB" id="2538017at2759"/>
<accession>A0A9W8LQN7</accession>
<dbReference type="GO" id="GO:0006606">
    <property type="term" value="P:protein import into nucleus"/>
    <property type="evidence" value="ECO:0007669"/>
    <property type="project" value="TreeGrafter"/>
</dbReference>
<feature type="region of interest" description="Disordered" evidence="3">
    <location>
        <begin position="339"/>
        <end position="368"/>
    </location>
</feature>
<dbReference type="InterPro" id="IPR025574">
    <property type="entry name" value="Nucleoporin_FG_rpt"/>
</dbReference>
<dbReference type="GO" id="GO:0006405">
    <property type="term" value="P:RNA export from nucleus"/>
    <property type="evidence" value="ECO:0007669"/>
    <property type="project" value="TreeGrafter"/>
</dbReference>
<dbReference type="GO" id="GO:0008139">
    <property type="term" value="F:nuclear localization sequence binding"/>
    <property type="evidence" value="ECO:0007669"/>
    <property type="project" value="TreeGrafter"/>
</dbReference>
<dbReference type="GO" id="GO:0044614">
    <property type="term" value="C:nuclear pore cytoplasmic filaments"/>
    <property type="evidence" value="ECO:0007669"/>
    <property type="project" value="TreeGrafter"/>
</dbReference>
<name>A0A9W8LQN7_9FUNG</name>
<dbReference type="PANTHER" id="PTHR23198">
    <property type="entry name" value="NUCLEOPORIN"/>
    <property type="match status" value="1"/>
</dbReference>
<protein>
    <recommendedName>
        <fullName evidence="6">Nucleoporin Nup54 alpha-helical domain-containing protein</fullName>
    </recommendedName>
</protein>
<evidence type="ECO:0000256" key="2">
    <source>
        <dbReference type="SAM" id="Coils"/>
    </source>
</evidence>
<evidence type="ECO:0000313" key="5">
    <source>
        <dbReference type="Proteomes" id="UP001140094"/>
    </source>
</evidence>
<evidence type="ECO:0000313" key="4">
    <source>
        <dbReference type="EMBL" id="KAJ2799911.1"/>
    </source>
</evidence>
<evidence type="ECO:0000256" key="3">
    <source>
        <dbReference type="SAM" id="MobiDB-lite"/>
    </source>
</evidence>
<comment type="similarity">
    <text evidence="1">Belongs to the nucleoporin GLFG family.</text>
</comment>
<feature type="region of interest" description="Disordered" evidence="3">
    <location>
        <begin position="12"/>
        <end position="35"/>
    </location>
</feature>
<proteinExistence type="inferred from homology"/>
<keyword evidence="5" id="KW-1185">Reference proteome</keyword>
<sequence length="493" mass="49330">MFNFNTGGAAGNTGGNLFGAQTPSTGAPTTSLFGSTSAAPSGGSIFGSGANASAAPSGGSIFGSGANASTAPSSGSMFGSIANASTAPSGGSLFGSTANTSAAPSGGSLFGSTANTSAAPSGGSLFGGATSTSTAANTGGIFGSAANTTAAPASGSMFRTATSTSAAPSTGGVFGSTTNTSAAPAGGSLFGGGASNSTAAPATGGASTAAANTSTAAAAITRKTRFVDLPASVQQQLAAVEKQKQVQMQIGSSIMADDTEREVEEVGRAVQRLAQDLQVAKMTLAADRERVEDAKRHVTFAIKHAEKGASLIAHATDDGSWAQSGLTPLQVANRQKALQSRLAEPSSSAPLLFQSADRDTSEGPSPVDPYEAVRRIQVASIHYDVASDYYWAWMTRVEASAKLLAERLDQLERHVSGAIAQQQSANTDAEQSLHAGSRLSPKAVSDIIQYQNDSFLAIAGKVAALDEDVRKLCRRLALKDSSALRGSAVTLAV</sequence>
<dbReference type="InterPro" id="IPR037665">
    <property type="entry name" value="Nucleoporin_S59-like"/>
</dbReference>
<dbReference type="PANTHER" id="PTHR23198:SF6">
    <property type="entry name" value="NUCLEAR PORE COMPLEX PROTEIN NUP98-NUP96"/>
    <property type="match status" value="1"/>
</dbReference>
<organism evidence="4 5">
    <name type="scientific">Coemansia guatemalensis</name>
    <dbReference type="NCBI Taxonomy" id="2761395"/>
    <lineage>
        <taxon>Eukaryota</taxon>
        <taxon>Fungi</taxon>
        <taxon>Fungi incertae sedis</taxon>
        <taxon>Zoopagomycota</taxon>
        <taxon>Kickxellomycotina</taxon>
        <taxon>Kickxellomycetes</taxon>
        <taxon>Kickxellales</taxon>
        <taxon>Kickxellaceae</taxon>
        <taxon>Coemansia</taxon>
    </lineage>
</organism>
<evidence type="ECO:0000256" key="1">
    <source>
        <dbReference type="ARBA" id="ARBA00008926"/>
    </source>
</evidence>
<dbReference type="EMBL" id="JANBUO010001087">
    <property type="protein sequence ID" value="KAJ2799911.1"/>
    <property type="molecule type" value="Genomic_DNA"/>
</dbReference>